<keyword evidence="1 2" id="KW-0238">DNA-binding</keyword>
<name>A0A512H976_9PROT</name>
<feature type="coiled-coil region" evidence="3">
    <location>
        <begin position="4"/>
        <end position="31"/>
    </location>
</feature>
<dbReference type="AlphaFoldDB" id="A0A512H976"/>
<dbReference type="OrthoDB" id="9803080at2"/>
<dbReference type="PANTHER" id="PTHR33449">
    <property type="entry name" value="NUCLEOID-ASSOCIATED PROTEIN YBAB"/>
    <property type="match status" value="1"/>
</dbReference>
<accession>A0A512H976</accession>
<organism evidence="4 5">
    <name type="scientific">Pararhodospirillum oryzae</name>
    <dbReference type="NCBI Taxonomy" id="478448"/>
    <lineage>
        <taxon>Bacteria</taxon>
        <taxon>Pseudomonadati</taxon>
        <taxon>Pseudomonadota</taxon>
        <taxon>Alphaproteobacteria</taxon>
        <taxon>Rhodospirillales</taxon>
        <taxon>Rhodospirillaceae</taxon>
        <taxon>Pararhodospirillum</taxon>
    </lineage>
</organism>
<gene>
    <name evidence="4" type="ORF">ROR02_21320</name>
</gene>
<evidence type="ECO:0000313" key="5">
    <source>
        <dbReference type="Proteomes" id="UP000321567"/>
    </source>
</evidence>
<reference evidence="4 5" key="1">
    <citation type="submission" date="2019-07" db="EMBL/GenBank/DDBJ databases">
        <title>Whole genome shotgun sequence of Rhodospirillum oryzae NBRC 107573.</title>
        <authorList>
            <person name="Hosoyama A."/>
            <person name="Uohara A."/>
            <person name="Ohji S."/>
            <person name="Ichikawa N."/>
        </authorList>
    </citation>
    <scope>NUCLEOTIDE SEQUENCE [LARGE SCALE GENOMIC DNA]</scope>
    <source>
        <strain evidence="4 5">NBRC 107573</strain>
    </source>
</reference>
<dbReference type="PANTHER" id="PTHR33449:SF1">
    <property type="entry name" value="NUCLEOID-ASSOCIATED PROTEIN YBAB"/>
    <property type="match status" value="1"/>
</dbReference>
<protein>
    <recommendedName>
        <fullName evidence="2">Nucleoid-associated protein ROR02_21320</fullName>
    </recommendedName>
</protein>
<dbReference type="GO" id="GO:0005829">
    <property type="term" value="C:cytosol"/>
    <property type="evidence" value="ECO:0007669"/>
    <property type="project" value="TreeGrafter"/>
</dbReference>
<evidence type="ECO:0000313" key="4">
    <source>
        <dbReference type="EMBL" id="GEO82001.1"/>
    </source>
</evidence>
<comment type="subcellular location">
    <subcellularLocation>
        <location evidence="2">Cytoplasm</location>
        <location evidence="2">Nucleoid</location>
    </subcellularLocation>
</comment>
<comment type="caution">
    <text evidence="4">The sequence shown here is derived from an EMBL/GenBank/DDBJ whole genome shotgun (WGS) entry which is preliminary data.</text>
</comment>
<keyword evidence="5" id="KW-1185">Reference proteome</keyword>
<dbReference type="EMBL" id="BJZO01000056">
    <property type="protein sequence ID" value="GEO82001.1"/>
    <property type="molecule type" value="Genomic_DNA"/>
</dbReference>
<evidence type="ECO:0000256" key="3">
    <source>
        <dbReference type="SAM" id="Coils"/>
    </source>
</evidence>
<dbReference type="NCBIfam" id="TIGR00103">
    <property type="entry name" value="DNA_YbaB_EbfC"/>
    <property type="match status" value="1"/>
</dbReference>
<sequence>MKNIGQMLKAAQQMQSRMAEAQEALGAMEITGRSGGGLVEITLTGKGDIKSVTLDPSILSPDEAVTVQDLIIAAFSDAKSRVDEAAKAKISEVTGGLKLPEGMPF</sequence>
<keyword evidence="3" id="KW-0175">Coiled coil</keyword>
<evidence type="ECO:0000256" key="1">
    <source>
        <dbReference type="ARBA" id="ARBA00023125"/>
    </source>
</evidence>
<dbReference type="GO" id="GO:0043590">
    <property type="term" value="C:bacterial nucleoid"/>
    <property type="evidence" value="ECO:0007669"/>
    <property type="project" value="UniProtKB-UniRule"/>
</dbReference>
<dbReference type="InterPro" id="IPR036894">
    <property type="entry name" value="YbaB-like_sf"/>
</dbReference>
<dbReference type="SUPFAM" id="SSF82607">
    <property type="entry name" value="YbaB-like"/>
    <property type="match status" value="1"/>
</dbReference>
<dbReference type="InterPro" id="IPR004401">
    <property type="entry name" value="YbaB/EbfC"/>
</dbReference>
<comment type="similarity">
    <text evidence="2">Belongs to the YbaB/EbfC family.</text>
</comment>
<evidence type="ECO:0000256" key="2">
    <source>
        <dbReference type="HAMAP-Rule" id="MF_00274"/>
    </source>
</evidence>
<dbReference type="GO" id="GO:0003677">
    <property type="term" value="F:DNA binding"/>
    <property type="evidence" value="ECO:0007669"/>
    <property type="project" value="UniProtKB-UniRule"/>
</dbReference>
<dbReference type="Gene3D" id="3.30.1310.10">
    <property type="entry name" value="Nucleoid-associated protein YbaB-like domain"/>
    <property type="match status" value="1"/>
</dbReference>
<dbReference type="Pfam" id="PF02575">
    <property type="entry name" value="YbaB_DNA_bd"/>
    <property type="match status" value="1"/>
</dbReference>
<dbReference type="PIRSF" id="PIRSF004555">
    <property type="entry name" value="UCP004555"/>
    <property type="match status" value="1"/>
</dbReference>
<dbReference type="Proteomes" id="UP000321567">
    <property type="component" value="Unassembled WGS sequence"/>
</dbReference>
<comment type="function">
    <text evidence="2">Binds to DNA and alters its conformation. May be involved in regulation of gene expression, nucleoid organization and DNA protection.</text>
</comment>
<dbReference type="HAMAP" id="MF_00274">
    <property type="entry name" value="DNA_YbaB_EbfC"/>
    <property type="match status" value="1"/>
</dbReference>
<comment type="subunit">
    <text evidence="2">Homodimer.</text>
</comment>
<keyword evidence="2" id="KW-0963">Cytoplasm</keyword>
<proteinExistence type="inferred from homology"/>
<dbReference type="RefSeq" id="WP_147164019.1">
    <property type="nucleotide sequence ID" value="NZ_BJZO01000056.1"/>
</dbReference>